<evidence type="ECO:0000313" key="3">
    <source>
        <dbReference type="EMBL" id="SFA58568.1"/>
    </source>
</evidence>
<dbReference type="PANTHER" id="PTHR33055">
    <property type="entry name" value="TRANSPOSASE FOR INSERTION SEQUENCE ELEMENT IS1111A"/>
    <property type="match status" value="1"/>
</dbReference>
<dbReference type="Proteomes" id="UP000198836">
    <property type="component" value="Unassembled WGS sequence"/>
</dbReference>
<accession>A0A1I0U3I4</accession>
<dbReference type="EMBL" id="FOJM01000019">
    <property type="protein sequence ID" value="SFA58568.1"/>
    <property type="molecule type" value="Genomic_DNA"/>
</dbReference>
<dbReference type="Pfam" id="PF02371">
    <property type="entry name" value="Transposase_20"/>
    <property type="match status" value="1"/>
</dbReference>
<evidence type="ECO:0000259" key="2">
    <source>
        <dbReference type="Pfam" id="PF02371"/>
    </source>
</evidence>
<dbReference type="Pfam" id="PF01548">
    <property type="entry name" value="DEDD_Tnp_IS110"/>
    <property type="match status" value="1"/>
</dbReference>
<organism evidence="3 4">
    <name type="scientific">Pedobacter suwonensis</name>
    <dbReference type="NCBI Taxonomy" id="332999"/>
    <lineage>
        <taxon>Bacteria</taxon>
        <taxon>Pseudomonadati</taxon>
        <taxon>Bacteroidota</taxon>
        <taxon>Sphingobacteriia</taxon>
        <taxon>Sphingobacteriales</taxon>
        <taxon>Sphingobacteriaceae</taxon>
        <taxon>Pedobacter</taxon>
    </lineage>
</organism>
<name>A0A1I0U3I4_9SPHI</name>
<keyword evidence="4" id="KW-1185">Reference proteome</keyword>
<dbReference type="InterPro" id="IPR002525">
    <property type="entry name" value="Transp_IS110-like_N"/>
</dbReference>
<protein>
    <submittedName>
        <fullName evidence="3">Transposase</fullName>
    </submittedName>
</protein>
<dbReference type="GO" id="GO:0003677">
    <property type="term" value="F:DNA binding"/>
    <property type="evidence" value="ECO:0007669"/>
    <property type="project" value="InterPro"/>
</dbReference>
<dbReference type="GO" id="GO:0006313">
    <property type="term" value="P:DNA transposition"/>
    <property type="evidence" value="ECO:0007669"/>
    <property type="project" value="InterPro"/>
</dbReference>
<dbReference type="InterPro" id="IPR047650">
    <property type="entry name" value="Transpos_IS110"/>
</dbReference>
<dbReference type="AlphaFoldDB" id="A0A1I0U3I4"/>
<feature type="domain" description="Transposase IS110-like N-terminal" evidence="1">
    <location>
        <begin position="14"/>
        <end position="150"/>
    </location>
</feature>
<dbReference type="PANTHER" id="PTHR33055:SF3">
    <property type="entry name" value="PUTATIVE TRANSPOSASE FOR IS117-RELATED"/>
    <property type="match status" value="1"/>
</dbReference>
<dbReference type="RefSeq" id="WP_090987180.1">
    <property type="nucleotide sequence ID" value="NZ_FOJM01000019.1"/>
</dbReference>
<feature type="domain" description="Transposase IS116/IS110/IS902 C-terminal" evidence="2">
    <location>
        <begin position="213"/>
        <end position="299"/>
    </location>
</feature>
<evidence type="ECO:0000313" key="4">
    <source>
        <dbReference type="Proteomes" id="UP000198836"/>
    </source>
</evidence>
<dbReference type="GO" id="GO:0004803">
    <property type="term" value="F:transposase activity"/>
    <property type="evidence" value="ECO:0007669"/>
    <property type="project" value="InterPro"/>
</dbReference>
<gene>
    <name evidence="3" type="ORF">SAMN04488511_119110</name>
</gene>
<evidence type="ECO:0000259" key="1">
    <source>
        <dbReference type="Pfam" id="PF01548"/>
    </source>
</evidence>
<sequence>MDALNKTKRYVYFIGIDISKETLDIAVMVQGSVLVHNTIPNEPKSIRDHMLRLKASLEFTTRNTVVGMENTGIYGNHVINKLKTLKIDTVVDPPLRIKNSSGLIRAKTDKKDAERIALYLYKSRDILRLRIPRRPIIEQLAGLSSLRKRLQSLHIAMRVPLKEHTGFVKKGLIEQNNRLCSRSFDALRLDIKDVEDSIEATWKADEETNRLMTLMQSVPCVGPVVALEILICTNEFKNIRTIRQFASYAGVAPFQYKSGTTIRKKTRVSKIANKKMKALLHNSAVLAKKFIPDIKAYYHRKTDIEGKHKMSVLNAIRLKIAARVYSCIKTTDYTRKYMSTNLLRILPRQFNQLRSIKPV</sequence>
<dbReference type="InterPro" id="IPR003346">
    <property type="entry name" value="Transposase_20"/>
</dbReference>
<proteinExistence type="predicted"/>
<dbReference type="OrthoDB" id="964423at2"/>
<reference evidence="4" key="1">
    <citation type="submission" date="2016-10" db="EMBL/GenBank/DDBJ databases">
        <authorList>
            <person name="Varghese N."/>
            <person name="Submissions S."/>
        </authorList>
    </citation>
    <scope>NUCLEOTIDE SEQUENCE [LARGE SCALE GENOMIC DNA]</scope>
    <source>
        <strain evidence="4">DSM 18130</strain>
    </source>
</reference>